<dbReference type="PRINTS" id="PR00182">
    <property type="entry name" value="ECOLNEIPORIN"/>
</dbReference>
<dbReference type="SUPFAM" id="SSF56935">
    <property type="entry name" value="Porins"/>
    <property type="match status" value="1"/>
</dbReference>
<dbReference type="GO" id="GO:0009279">
    <property type="term" value="C:cell outer membrane"/>
    <property type="evidence" value="ECO:0007669"/>
    <property type="project" value="UniProtKB-SubCell"/>
</dbReference>
<dbReference type="Pfam" id="PF13609">
    <property type="entry name" value="Porin_4"/>
    <property type="match status" value="1"/>
</dbReference>
<evidence type="ECO:0000256" key="11">
    <source>
        <dbReference type="SAM" id="SignalP"/>
    </source>
</evidence>
<keyword evidence="5" id="KW-0812">Transmembrane</keyword>
<comment type="subunit">
    <text evidence="2">Homotrimer.</text>
</comment>
<feature type="domain" description="Porin" evidence="12">
    <location>
        <begin position="18"/>
        <end position="333"/>
    </location>
</feature>
<dbReference type="PANTHER" id="PTHR34501:SF9">
    <property type="entry name" value="MAJOR OUTER MEMBRANE PROTEIN P.IA"/>
    <property type="match status" value="1"/>
</dbReference>
<evidence type="ECO:0000256" key="10">
    <source>
        <dbReference type="ARBA" id="ARBA00023237"/>
    </source>
</evidence>
<dbReference type="Gene3D" id="2.40.160.10">
    <property type="entry name" value="Porin"/>
    <property type="match status" value="1"/>
</dbReference>
<accession>A0A127QM99</accession>
<evidence type="ECO:0000313" key="13">
    <source>
        <dbReference type="EMBL" id="AMP10722.1"/>
    </source>
</evidence>
<name>A0A127QM99_9BURK</name>
<dbReference type="PATRIC" id="fig|279058.18.peg.2958"/>
<evidence type="ECO:0000256" key="1">
    <source>
        <dbReference type="ARBA" id="ARBA00004571"/>
    </source>
</evidence>
<keyword evidence="7" id="KW-0406">Ion transport</keyword>
<keyword evidence="6 11" id="KW-0732">Signal</keyword>
<keyword evidence="10" id="KW-0998">Cell outer membrane</keyword>
<dbReference type="InterPro" id="IPR050298">
    <property type="entry name" value="Gram-neg_bact_OMP"/>
</dbReference>
<dbReference type="InterPro" id="IPR001702">
    <property type="entry name" value="Porin_Gram-ve"/>
</dbReference>
<dbReference type="AlphaFoldDB" id="A0A127QM99"/>
<dbReference type="GO" id="GO:0034220">
    <property type="term" value="P:monoatomic ion transmembrane transport"/>
    <property type="evidence" value="ECO:0007669"/>
    <property type="project" value="InterPro"/>
</dbReference>
<keyword evidence="14" id="KW-1185">Reference proteome</keyword>
<evidence type="ECO:0000256" key="2">
    <source>
        <dbReference type="ARBA" id="ARBA00011233"/>
    </source>
</evidence>
<protein>
    <submittedName>
        <fullName evidence="13">Gram-negative porin family protein</fullName>
    </submittedName>
</protein>
<feature type="signal peptide" evidence="11">
    <location>
        <begin position="1"/>
        <end position="31"/>
    </location>
</feature>
<dbReference type="InterPro" id="IPR002299">
    <property type="entry name" value="Porin_Neis"/>
</dbReference>
<feature type="chain" id="PRO_5007278001" evidence="11">
    <location>
        <begin position="32"/>
        <end position="366"/>
    </location>
</feature>
<evidence type="ECO:0000256" key="3">
    <source>
        <dbReference type="ARBA" id="ARBA00022448"/>
    </source>
</evidence>
<evidence type="ECO:0000256" key="9">
    <source>
        <dbReference type="ARBA" id="ARBA00023136"/>
    </source>
</evidence>
<dbReference type="Proteomes" id="UP000071778">
    <property type="component" value="Chromosome"/>
</dbReference>
<dbReference type="RefSeq" id="WP_061537306.1">
    <property type="nucleotide sequence ID" value="NZ_CP013235.1"/>
</dbReference>
<dbReference type="GO" id="GO:0046930">
    <property type="term" value="C:pore complex"/>
    <property type="evidence" value="ECO:0007669"/>
    <property type="project" value="UniProtKB-KW"/>
</dbReference>
<reference evidence="13 14" key="1">
    <citation type="submission" date="2015-11" db="EMBL/GenBank/DDBJ databases">
        <title>Exploring the genomic traits of fungus-feeding bacterial genus Collimonas.</title>
        <authorList>
            <person name="Song C."/>
            <person name="Schmidt R."/>
            <person name="de Jager V."/>
            <person name="Krzyzanowska D."/>
            <person name="Jongedijk E."/>
            <person name="Cankar K."/>
            <person name="Beekwilder J."/>
            <person name="van Veen A."/>
            <person name="de Boer W."/>
            <person name="van Veen J.A."/>
            <person name="Garbeva P."/>
        </authorList>
    </citation>
    <scope>NUCLEOTIDE SEQUENCE [LARGE SCALE GENOMIC DNA]</scope>
    <source>
        <strain evidence="13 14">Ter282</strain>
    </source>
</reference>
<keyword evidence="3" id="KW-0813">Transport</keyword>
<evidence type="ECO:0000256" key="4">
    <source>
        <dbReference type="ARBA" id="ARBA00022452"/>
    </source>
</evidence>
<organism evidence="13 14">
    <name type="scientific">Collimonas arenae</name>
    <dbReference type="NCBI Taxonomy" id="279058"/>
    <lineage>
        <taxon>Bacteria</taxon>
        <taxon>Pseudomonadati</taxon>
        <taxon>Pseudomonadota</taxon>
        <taxon>Betaproteobacteria</taxon>
        <taxon>Burkholderiales</taxon>
        <taxon>Oxalobacteraceae</taxon>
        <taxon>Collimonas</taxon>
    </lineage>
</organism>
<gene>
    <name evidence="13" type="ORF">CAter282_3005</name>
</gene>
<keyword evidence="4" id="KW-1134">Transmembrane beta strand</keyword>
<dbReference type="EMBL" id="CP013235">
    <property type="protein sequence ID" value="AMP10722.1"/>
    <property type="molecule type" value="Genomic_DNA"/>
</dbReference>
<dbReference type="PRINTS" id="PR00184">
    <property type="entry name" value="NEISSPPORIN"/>
</dbReference>
<proteinExistence type="predicted"/>
<evidence type="ECO:0000256" key="8">
    <source>
        <dbReference type="ARBA" id="ARBA00023114"/>
    </source>
</evidence>
<dbReference type="InterPro" id="IPR033900">
    <property type="entry name" value="Gram_neg_porin_domain"/>
</dbReference>
<dbReference type="PANTHER" id="PTHR34501">
    <property type="entry name" value="PROTEIN YDDL-RELATED"/>
    <property type="match status" value="1"/>
</dbReference>
<keyword evidence="9" id="KW-0472">Membrane</keyword>
<evidence type="ECO:0000256" key="7">
    <source>
        <dbReference type="ARBA" id="ARBA00023065"/>
    </source>
</evidence>
<keyword evidence="8" id="KW-0626">Porin</keyword>
<sequence length="366" mass="38460">MRKTVLKAMPLAKPLAVAAVLACAFASQAQAQTNVTIYGRVDAGINYQSNQNGGKDANGNTIRGGQWGVGGNEWGTSMFGIKGTEDLGGGLKAIFTLENGFDASNGRVNGGSGLWTRRSWVGLTGGFGTIKAGRDLTLPSDIVWSLDPTGQQALGSATLVNGRNWPQTSNQVQYITPNMGGFVAQGAYGAGEQAGSAKKGNSGGLALAFIQPNYELRAMYDVANDPANGQYDSLWQYSKELTVGGTATFNNLKLFAAYQNLSAPAVLTGPDKANHFWLGANYQLTPALTLIGAAYHVKLNHDSGSANLFMVGSNYSLSKRTLLYVSVGTLRNGSQTDFQVETGGPNGNGLTGQNQTAFYTGISHSF</sequence>
<comment type="subcellular location">
    <subcellularLocation>
        <location evidence="1">Cell outer membrane</location>
        <topology evidence="1">Multi-pass membrane protein</topology>
    </subcellularLocation>
</comment>
<dbReference type="GO" id="GO:0015288">
    <property type="term" value="F:porin activity"/>
    <property type="evidence" value="ECO:0007669"/>
    <property type="project" value="UniProtKB-KW"/>
</dbReference>
<evidence type="ECO:0000256" key="5">
    <source>
        <dbReference type="ARBA" id="ARBA00022692"/>
    </source>
</evidence>
<dbReference type="CDD" id="cd00342">
    <property type="entry name" value="gram_neg_porins"/>
    <property type="match status" value="1"/>
</dbReference>
<dbReference type="InterPro" id="IPR023614">
    <property type="entry name" value="Porin_dom_sf"/>
</dbReference>
<evidence type="ECO:0000256" key="6">
    <source>
        <dbReference type="ARBA" id="ARBA00022729"/>
    </source>
</evidence>
<evidence type="ECO:0000313" key="14">
    <source>
        <dbReference type="Proteomes" id="UP000071778"/>
    </source>
</evidence>
<evidence type="ECO:0000259" key="12">
    <source>
        <dbReference type="Pfam" id="PF13609"/>
    </source>
</evidence>